<dbReference type="OrthoDB" id="2138648at2759"/>
<dbReference type="Pfam" id="PF11160">
    <property type="entry name" value="Hva1_TUDOR"/>
    <property type="match status" value="1"/>
</dbReference>
<reference evidence="3 4" key="1">
    <citation type="journal article" date="2016" name="Fungal Biol.">
        <title>The genome of Xylona heveae provides a window into fungal endophytism.</title>
        <authorList>
            <person name="Gazis R."/>
            <person name="Kuo A."/>
            <person name="Riley R."/>
            <person name="LaButti K."/>
            <person name="Lipzen A."/>
            <person name="Lin J."/>
            <person name="Amirebrahimi M."/>
            <person name="Hesse C.N."/>
            <person name="Spatafora J.W."/>
            <person name="Henrissat B."/>
            <person name="Hainaut M."/>
            <person name="Grigoriev I.V."/>
            <person name="Hibbett D.S."/>
        </authorList>
    </citation>
    <scope>NUCLEOTIDE SEQUENCE [LARGE SCALE GENOMIC DNA]</scope>
    <source>
        <strain evidence="3 4">TC161</strain>
    </source>
</reference>
<evidence type="ECO:0000313" key="4">
    <source>
        <dbReference type="Proteomes" id="UP000076632"/>
    </source>
</evidence>
<dbReference type="AlphaFoldDB" id="A0A165IXI4"/>
<dbReference type="RefSeq" id="XP_018191064.1">
    <property type="nucleotide sequence ID" value="XM_018331906.1"/>
</dbReference>
<dbReference type="STRING" id="1328760.A0A165IXI4"/>
<keyword evidence="4" id="KW-1185">Reference proteome</keyword>
<proteinExistence type="predicted"/>
<evidence type="ECO:0000313" key="3">
    <source>
        <dbReference type="EMBL" id="KZF25509.1"/>
    </source>
</evidence>
<evidence type="ECO:0000259" key="2">
    <source>
        <dbReference type="Pfam" id="PF11160"/>
    </source>
</evidence>
<protein>
    <recommendedName>
        <fullName evidence="2">Hypervirulence associated protein TUDOR domain-containing protein</fullName>
    </recommendedName>
</protein>
<feature type="domain" description="Hypervirulence associated protein TUDOR" evidence="2">
    <location>
        <begin position="16"/>
        <end position="70"/>
    </location>
</feature>
<dbReference type="EMBL" id="KV407455">
    <property type="protein sequence ID" value="KZF25509.1"/>
    <property type="molecule type" value="Genomic_DNA"/>
</dbReference>
<dbReference type="InParanoid" id="A0A165IXI4"/>
<dbReference type="Gene3D" id="2.30.30.1060">
    <property type="match status" value="1"/>
</dbReference>
<gene>
    <name evidence="3" type="ORF">L228DRAFT_244365</name>
</gene>
<feature type="region of interest" description="Disordered" evidence="1">
    <location>
        <begin position="39"/>
        <end position="75"/>
    </location>
</feature>
<organism evidence="3 4">
    <name type="scientific">Xylona heveae (strain CBS 132557 / TC161)</name>
    <dbReference type="NCBI Taxonomy" id="1328760"/>
    <lineage>
        <taxon>Eukaryota</taxon>
        <taxon>Fungi</taxon>
        <taxon>Dikarya</taxon>
        <taxon>Ascomycota</taxon>
        <taxon>Pezizomycotina</taxon>
        <taxon>Xylonomycetes</taxon>
        <taxon>Xylonales</taxon>
        <taxon>Xylonaceae</taxon>
        <taxon>Xylona</taxon>
    </lineage>
</organism>
<dbReference type="InterPro" id="IPR021331">
    <property type="entry name" value="Hva1_TUDOR"/>
</dbReference>
<evidence type="ECO:0000256" key="1">
    <source>
        <dbReference type="SAM" id="MobiDB-lite"/>
    </source>
</evidence>
<dbReference type="GeneID" id="28897043"/>
<dbReference type="OMA" id="KVIFHDQ"/>
<dbReference type="Proteomes" id="UP000076632">
    <property type="component" value="Unassembled WGS sequence"/>
</dbReference>
<sequence>MSGEVEDKHGEAIYEGDHVYTRIRGGRHEGEVDKVVMTEEEAKEENVKNPPKVLFEDQKGKYVAHNPGTLEKQEE</sequence>
<name>A0A165IXI4_XYLHT</name>
<accession>A0A165IXI4</accession>